<dbReference type="AlphaFoldDB" id="A0A9N9K940"/>
<comment type="caution">
    <text evidence="1">The sequence shown here is derived from an EMBL/GenBank/DDBJ whole genome shotgun (WGS) entry which is preliminary data.</text>
</comment>
<feature type="non-terminal residue" evidence="1">
    <location>
        <position position="47"/>
    </location>
</feature>
<proteinExistence type="predicted"/>
<name>A0A9N9K940_9GLOM</name>
<evidence type="ECO:0000313" key="1">
    <source>
        <dbReference type="EMBL" id="CAG8816862.1"/>
    </source>
</evidence>
<reference evidence="1" key="1">
    <citation type="submission" date="2021-06" db="EMBL/GenBank/DDBJ databases">
        <authorList>
            <person name="Kallberg Y."/>
            <person name="Tangrot J."/>
            <person name="Rosling A."/>
        </authorList>
    </citation>
    <scope>NUCLEOTIDE SEQUENCE</scope>
    <source>
        <strain evidence="1">MA453B</strain>
    </source>
</reference>
<protein>
    <submittedName>
        <fullName evidence="1">13990_t:CDS:1</fullName>
    </submittedName>
</protein>
<accession>A0A9N9K940</accession>
<sequence>TDNTAPTIMMSRGDVVSLPSLSSLLIPPLGSLNSIPNNTIISQDLPT</sequence>
<feature type="non-terminal residue" evidence="1">
    <location>
        <position position="1"/>
    </location>
</feature>
<dbReference type="EMBL" id="CAJVPY010054485">
    <property type="protein sequence ID" value="CAG8816862.1"/>
    <property type="molecule type" value="Genomic_DNA"/>
</dbReference>
<organism evidence="1 2">
    <name type="scientific">Dentiscutata erythropus</name>
    <dbReference type="NCBI Taxonomy" id="1348616"/>
    <lineage>
        <taxon>Eukaryota</taxon>
        <taxon>Fungi</taxon>
        <taxon>Fungi incertae sedis</taxon>
        <taxon>Mucoromycota</taxon>
        <taxon>Glomeromycotina</taxon>
        <taxon>Glomeromycetes</taxon>
        <taxon>Diversisporales</taxon>
        <taxon>Gigasporaceae</taxon>
        <taxon>Dentiscutata</taxon>
    </lineage>
</organism>
<keyword evidence="2" id="KW-1185">Reference proteome</keyword>
<dbReference type="Proteomes" id="UP000789405">
    <property type="component" value="Unassembled WGS sequence"/>
</dbReference>
<gene>
    <name evidence="1" type="ORF">DERYTH_LOCUS26345</name>
</gene>
<evidence type="ECO:0000313" key="2">
    <source>
        <dbReference type="Proteomes" id="UP000789405"/>
    </source>
</evidence>